<dbReference type="SUPFAM" id="SSF56024">
    <property type="entry name" value="Phospholipase D/nuclease"/>
    <property type="match status" value="2"/>
</dbReference>
<dbReference type="InterPro" id="IPR010347">
    <property type="entry name" value="Tdp1"/>
</dbReference>
<evidence type="ECO:0000256" key="6">
    <source>
        <dbReference type="ARBA" id="ARBA00022839"/>
    </source>
</evidence>
<keyword evidence="4" id="KW-0227">DNA damage</keyword>
<dbReference type="PANTHER" id="PTHR12415:SF0">
    <property type="entry name" value="TYROSYL-DNA PHOSPHODIESTERASE 1"/>
    <property type="match status" value="1"/>
</dbReference>
<evidence type="ECO:0000256" key="3">
    <source>
        <dbReference type="ARBA" id="ARBA00022722"/>
    </source>
</evidence>
<reference evidence="13" key="1">
    <citation type="journal article" date="2020" name="Stud. Mycol.">
        <title>101 Dothideomycetes genomes: a test case for predicting lifestyles and emergence of pathogens.</title>
        <authorList>
            <person name="Haridas S."/>
            <person name="Albert R."/>
            <person name="Binder M."/>
            <person name="Bloem J."/>
            <person name="Labutti K."/>
            <person name="Salamov A."/>
            <person name="Andreopoulos B."/>
            <person name="Baker S."/>
            <person name="Barry K."/>
            <person name="Bills G."/>
            <person name="Bluhm B."/>
            <person name="Cannon C."/>
            <person name="Castanera R."/>
            <person name="Culley D."/>
            <person name="Daum C."/>
            <person name="Ezra D."/>
            <person name="Gonzalez J."/>
            <person name="Henrissat B."/>
            <person name="Kuo A."/>
            <person name="Liang C."/>
            <person name="Lipzen A."/>
            <person name="Lutzoni F."/>
            <person name="Magnuson J."/>
            <person name="Mondo S."/>
            <person name="Nolan M."/>
            <person name="Ohm R."/>
            <person name="Pangilinan J."/>
            <person name="Park H.-J."/>
            <person name="Ramirez L."/>
            <person name="Alfaro M."/>
            <person name="Sun H."/>
            <person name="Tritt A."/>
            <person name="Yoshinaga Y."/>
            <person name="Zwiers L.-H."/>
            <person name="Turgeon B."/>
            <person name="Goodwin S."/>
            <person name="Spatafora J."/>
            <person name="Crous P."/>
            <person name="Grigoriev I."/>
        </authorList>
    </citation>
    <scope>NUCLEOTIDE SEQUENCE</scope>
    <source>
        <strain evidence="13">CBS 109.77</strain>
    </source>
</reference>
<keyword evidence="7" id="KW-0234">DNA repair</keyword>
<feature type="compositionally biased region" description="Polar residues" evidence="12">
    <location>
        <begin position="1"/>
        <end position="11"/>
    </location>
</feature>
<evidence type="ECO:0000313" key="13">
    <source>
        <dbReference type="EMBL" id="KAF2795906.1"/>
    </source>
</evidence>
<dbReference type="GO" id="GO:0004527">
    <property type="term" value="F:exonuclease activity"/>
    <property type="evidence" value="ECO:0007669"/>
    <property type="project" value="UniProtKB-KW"/>
</dbReference>
<accession>A0A6A6XHE5</accession>
<proteinExistence type="inferred from homology"/>
<dbReference type="AlphaFoldDB" id="A0A6A6XHE5"/>
<keyword evidence="5" id="KW-0378">Hydrolase</keyword>
<evidence type="ECO:0000256" key="4">
    <source>
        <dbReference type="ARBA" id="ARBA00022763"/>
    </source>
</evidence>
<gene>
    <name evidence="13" type="ORF">K505DRAFT_381597</name>
</gene>
<evidence type="ECO:0000256" key="7">
    <source>
        <dbReference type="ARBA" id="ARBA00023204"/>
    </source>
</evidence>
<dbReference type="GO" id="GO:0003697">
    <property type="term" value="F:single-stranded DNA binding"/>
    <property type="evidence" value="ECO:0007669"/>
    <property type="project" value="TreeGrafter"/>
</dbReference>
<feature type="site" description="Interaction with DNA" evidence="11">
    <location>
        <position position="525"/>
    </location>
</feature>
<feature type="active site" description="Proton donor/acceptor" evidence="9">
    <location>
        <position position="499"/>
    </location>
</feature>
<dbReference type="PANTHER" id="PTHR12415">
    <property type="entry name" value="TYROSYL-DNA PHOSPHODIESTERASE 1"/>
    <property type="match status" value="1"/>
</dbReference>
<sequence>MATRSPVGSPSTKRRKLNSDQPNDGPTAILDTVQAPSKSLSRPISPPPSRRRRSATPEVSTPRALAQVQAQAQAQAQTTPPLRAPATATSRAAINQGYGESATYIPSPVQLTRIRDLPASHNVDAVGLEDVLGDPLIRECWNFNFLFDLDFVMSKFDPDVRDLVKTKIVHGFWRREDEQRIRMMGQETAERFPNLELISAYIPNPFGTHHSKMLILLRHDDTAQVIIHTANMITRDWQNMTQAVWRSPLLPLHSLTTNPFGSPLAGQTEPLKHPIGSGERFKVDLFHYLNAYEKKLRGLTEQLIAYDFSAIRAAFIGSAPSRQKPSEADSSTQTSFGWLGVREILSAIPISSSDDSSSPPNIVIQTSSIATLGPTPTWLTHLQSVLSCSSASSSIATASTATNSKSSEFFAKRKPTTPKPKKTPPTLMIIFPTADEIRMSLDGYGSGFSIHTKLQSPAQQKQLEYLRPLLYHWRTSNQDEKEREANPRREAHRGLAAPHIKTYIRFSSAEQKTIDWAMMTSANLSKQAWGEAEYKKGEIWIQSWECGVVVWPDLFRTSADDSVTMVPVFGKDTPGAESVKEDVGVKWKVIGFRMPYDLQPEPYGEKEVPWCATAAHEKLDWKGQAWSGYQPQ</sequence>
<dbReference type="Gene3D" id="3.30.870.10">
    <property type="entry name" value="Endonuclease Chain A"/>
    <property type="match status" value="2"/>
</dbReference>
<organism evidence="13 14">
    <name type="scientific">Melanomma pulvis-pyrius CBS 109.77</name>
    <dbReference type="NCBI Taxonomy" id="1314802"/>
    <lineage>
        <taxon>Eukaryota</taxon>
        <taxon>Fungi</taxon>
        <taxon>Dikarya</taxon>
        <taxon>Ascomycota</taxon>
        <taxon>Pezizomycotina</taxon>
        <taxon>Dothideomycetes</taxon>
        <taxon>Pleosporomycetidae</taxon>
        <taxon>Pleosporales</taxon>
        <taxon>Melanommataceae</taxon>
        <taxon>Melanomma</taxon>
    </lineage>
</organism>
<evidence type="ECO:0000313" key="14">
    <source>
        <dbReference type="Proteomes" id="UP000799757"/>
    </source>
</evidence>
<evidence type="ECO:0000256" key="11">
    <source>
        <dbReference type="PIRSR" id="PIRSR610347-3"/>
    </source>
</evidence>
<evidence type="ECO:0000256" key="2">
    <source>
        <dbReference type="ARBA" id="ARBA00010205"/>
    </source>
</evidence>
<evidence type="ECO:0000256" key="1">
    <source>
        <dbReference type="ARBA" id="ARBA00004123"/>
    </source>
</evidence>
<evidence type="ECO:0000256" key="12">
    <source>
        <dbReference type="SAM" id="MobiDB-lite"/>
    </source>
</evidence>
<keyword evidence="3" id="KW-0540">Nuclease</keyword>
<keyword evidence="14" id="KW-1185">Reference proteome</keyword>
<feature type="active site" description="Nucleophile" evidence="9">
    <location>
        <position position="210"/>
    </location>
</feature>
<keyword evidence="8" id="KW-0539">Nucleus</keyword>
<feature type="binding site" evidence="10">
    <location>
        <position position="501"/>
    </location>
    <ligand>
        <name>substrate</name>
    </ligand>
</feature>
<evidence type="ECO:0000256" key="5">
    <source>
        <dbReference type="ARBA" id="ARBA00022801"/>
    </source>
</evidence>
<evidence type="ECO:0000256" key="10">
    <source>
        <dbReference type="PIRSR" id="PIRSR610347-2"/>
    </source>
</evidence>
<dbReference type="Proteomes" id="UP000799757">
    <property type="component" value="Unassembled WGS sequence"/>
</dbReference>
<comment type="subcellular location">
    <subcellularLocation>
        <location evidence="1">Nucleus</location>
    </subcellularLocation>
</comment>
<dbReference type="GO" id="GO:0017005">
    <property type="term" value="F:3'-tyrosyl-DNA phosphodiesterase activity"/>
    <property type="evidence" value="ECO:0007669"/>
    <property type="project" value="TreeGrafter"/>
</dbReference>
<evidence type="ECO:0000256" key="8">
    <source>
        <dbReference type="ARBA" id="ARBA00023242"/>
    </source>
</evidence>
<protein>
    <submittedName>
        <fullName evidence="13">Phospholipase D/nuclease</fullName>
    </submittedName>
</protein>
<dbReference type="Pfam" id="PF06087">
    <property type="entry name" value="Tyr-DNA_phospho"/>
    <property type="match status" value="1"/>
</dbReference>
<feature type="region of interest" description="Disordered" evidence="12">
    <location>
        <begin position="1"/>
        <end position="88"/>
    </location>
</feature>
<feature type="compositionally biased region" description="Low complexity" evidence="12">
    <location>
        <begin position="62"/>
        <end position="88"/>
    </location>
</feature>
<dbReference type="FunFam" id="3.30.870.10:FF:000038">
    <property type="entry name" value="Probable tyrosyl-DNA phosphodiesterase"/>
    <property type="match status" value="1"/>
</dbReference>
<name>A0A6A6XHE5_9PLEO</name>
<comment type="similarity">
    <text evidence="2">Belongs to the tyrosyl-DNA phosphodiesterase family.</text>
</comment>
<dbReference type="GO" id="GO:0005634">
    <property type="term" value="C:nucleus"/>
    <property type="evidence" value="ECO:0007669"/>
    <property type="project" value="UniProtKB-SubCell"/>
</dbReference>
<keyword evidence="6" id="KW-0269">Exonuclease</keyword>
<dbReference type="CDD" id="cd09123">
    <property type="entry name" value="PLDc_Tdp1_2"/>
    <property type="match status" value="1"/>
</dbReference>
<feature type="binding site" evidence="10">
    <location>
        <position position="212"/>
    </location>
    <ligand>
        <name>substrate</name>
    </ligand>
</feature>
<dbReference type="OrthoDB" id="47785at2759"/>
<dbReference type="GO" id="GO:0006281">
    <property type="term" value="P:DNA repair"/>
    <property type="evidence" value="ECO:0007669"/>
    <property type="project" value="UniProtKB-KW"/>
</dbReference>
<evidence type="ECO:0000256" key="9">
    <source>
        <dbReference type="PIRSR" id="PIRSR610347-1"/>
    </source>
</evidence>
<dbReference type="CDD" id="cd09194">
    <property type="entry name" value="PLDc_yTdp1_1"/>
    <property type="match status" value="1"/>
</dbReference>
<dbReference type="GO" id="GO:0003690">
    <property type="term" value="F:double-stranded DNA binding"/>
    <property type="evidence" value="ECO:0007669"/>
    <property type="project" value="TreeGrafter"/>
</dbReference>
<dbReference type="EMBL" id="MU001845">
    <property type="protein sequence ID" value="KAF2795906.1"/>
    <property type="molecule type" value="Genomic_DNA"/>
</dbReference>